<dbReference type="SMART" id="SM00430">
    <property type="entry name" value="HOLI"/>
    <property type="match status" value="1"/>
</dbReference>
<keyword evidence="7" id="KW-0804">Transcription</keyword>
<evidence type="ECO:0000256" key="3">
    <source>
        <dbReference type="ARBA" id="ARBA00022771"/>
    </source>
</evidence>
<evidence type="ECO:0000256" key="9">
    <source>
        <dbReference type="ARBA" id="ARBA00023242"/>
    </source>
</evidence>
<evidence type="ECO:0000256" key="7">
    <source>
        <dbReference type="ARBA" id="ARBA00023163"/>
    </source>
</evidence>
<evidence type="ECO:0000256" key="5">
    <source>
        <dbReference type="ARBA" id="ARBA00023015"/>
    </source>
</evidence>
<evidence type="ECO:0000313" key="14">
    <source>
        <dbReference type="Proteomes" id="UP000321570"/>
    </source>
</evidence>
<keyword evidence="14" id="KW-1185">Reference proteome</keyword>
<dbReference type="PROSITE" id="PS51843">
    <property type="entry name" value="NR_LBD"/>
    <property type="match status" value="1"/>
</dbReference>
<feature type="compositionally biased region" description="Polar residues" evidence="10">
    <location>
        <begin position="354"/>
        <end position="368"/>
    </location>
</feature>
<protein>
    <recommendedName>
        <fullName evidence="15">Nuclear receptor domain-containing protein</fullName>
    </recommendedName>
</protein>
<dbReference type="AlphaFoldDB" id="A0A564YEE6"/>
<dbReference type="SUPFAM" id="SSF57716">
    <property type="entry name" value="Glucocorticoid receptor-like (DNA-binding domain)"/>
    <property type="match status" value="3"/>
</dbReference>
<dbReference type="PROSITE" id="PS51030">
    <property type="entry name" value="NUCLEAR_REC_DBD_2"/>
    <property type="match status" value="2"/>
</dbReference>
<dbReference type="InterPro" id="IPR001628">
    <property type="entry name" value="Znf_hrmn_rcpt"/>
</dbReference>
<dbReference type="GO" id="GO:0003700">
    <property type="term" value="F:DNA-binding transcription factor activity"/>
    <property type="evidence" value="ECO:0007669"/>
    <property type="project" value="InterPro"/>
</dbReference>
<dbReference type="Proteomes" id="UP000321570">
    <property type="component" value="Unassembled WGS sequence"/>
</dbReference>
<keyword evidence="5" id="KW-0805">Transcription regulation</keyword>
<proteinExistence type="predicted"/>
<evidence type="ECO:0000313" key="13">
    <source>
        <dbReference type="EMBL" id="VUZ44963.1"/>
    </source>
</evidence>
<organism evidence="13 14">
    <name type="scientific">Hymenolepis diminuta</name>
    <name type="common">Rat tapeworm</name>
    <dbReference type="NCBI Taxonomy" id="6216"/>
    <lineage>
        <taxon>Eukaryota</taxon>
        <taxon>Metazoa</taxon>
        <taxon>Spiralia</taxon>
        <taxon>Lophotrochozoa</taxon>
        <taxon>Platyhelminthes</taxon>
        <taxon>Cestoda</taxon>
        <taxon>Eucestoda</taxon>
        <taxon>Cyclophyllidea</taxon>
        <taxon>Hymenolepididae</taxon>
        <taxon>Hymenolepis</taxon>
    </lineage>
</organism>
<dbReference type="Pfam" id="PF00105">
    <property type="entry name" value="zf-C4"/>
    <property type="match status" value="3"/>
</dbReference>
<dbReference type="InterPro" id="IPR000536">
    <property type="entry name" value="Nucl_hrmn_rcpt_lig-bd"/>
</dbReference>
<evidence type="ECO:0000259" key="11">
    <source>
        <dbReference type="PROSITE" id="PS51030"/>
    </source>
</evidence>
<feature type="compositionally biased region" description="Polar residues" evidence="10">
    <location>
        <begin position="562"/>
        <end position="575"/>
    </location>
</feature>
<name>A0A564YEE6_HYMDI</name>
<dbReference type="PANTHER" id="PTHR45805">
    <property type="entry name" value="NUCLEAR HORMONE RECEPTOR HR3-RELATED"/>
    <property type="match status" value="1"/>
</dbReference>
<dbReference type="Pfam" id="PF00104">
    <property type="entry name" value="Hormone_recep"/>
    <property type="match status" value="1"/>
</dbReference>
<dbReference type="GO" id="GO:0008270">
    <property type="term" value="F:zinc ion binding"/>
    <property type="evidence" value="ECO:0007669"/>
    <property type="project" value="UniProtKB-KW"/>
</dbReference>
<evidence type="ECO:0000256" key="10">
    <source>
        <dbReference type="SAM" id="MobiDB-lite"/>
    </source>
</evidence>
<evidence type="ECO:0000256" key="2">
    <source>
        <dbReference type="ARBA" id="ARBA00022723"/>
    </source>
</evidence>
<keyword evidence="3" id="KW-0863">Zinc-finger</keyword>
<keyword evidence="2" id="KW-0479">Metal-binding</keyword>
<dbReference type="Gene3D" id="1.10.565.10">
    <property type="entry name" value="Retinoid X Receptor"/>
    <property type="match status" value="1"/>
</dbReference>
<feature type="region of interest" description="Disordered" evidence="10">
    <location>
        <begin position="341"/>
        <end position="368"/>
    </location>
</feature>
<dbReference type="PRINTS" id="PR00047">
    <property type="entry name" value="STROIDFINGER"/>
</dbReference>
<comment type="subcellular location">
    <subcellularLocation>
        <location evidence="1">Nucleus</location>
    </subcellularLocation>
</comment>
<dbReference type="SMART" id="SM00399">
    <property type="entry name" value="ZnF_C4"/>
    <property type="match status" value="2"/>
</dbReference>
<dbReference type="EMBL" id="CABIJS010000155">
    <property type="protein sequence ID" value="VUZ44963.1"/>
    <property type="molecule type" value="Genomic_DNA"/>
</dbReference>
<feature type="domain" description="Nuclear receptor" evidence="11">
    <location>
        <begin position="130"/>
        <end position="240"/>
    </location>
</feature>
<accession>A0A564YEE6</accession>
<dbReference type="GO" id="GO:0043565">
    <property type="term" value="F:sequence-specific DNA binding"/>
    <property type="evidence" value="ECO:0007669"/>
    <property type="project" value="InterPro"/>
</dbReference>
<keyword evidence="4" id="KW-0862">Zinc</keyword>
<evidence type="ECO:0000259" key="12">
    <source>
        <dbReference type="PROSITE" id="PS51843"/>
    </source>
</evidence>
<reference evidence="13 14" key="1">
    <citation type="submission" date="2019-07" db="EMBL/GenBank/DDBJ databases">
        <authorList>
            <person name="Jastrzebski P J."/>
            <person name="Paukszto L."/>
            <person name="Jastrzebski P J."/>
        </authorList>
    </citation>
    <scope>NUCLEOTIDE SEQUENCE [LARGE SCALE GENOMIC DNA]</scope>
    <source>
        <strain evidence="13 14">WMS-il1</strain>
    </source>
</reference>
<keyword evidence="6" id="KW-0238">DNA-binding</keyword>
<feature type="compositionally biased region" description="Polar residues" evidence="10">
    <location>
        <begin position="538"/>
        <end position="547"/>
    </location>
</feature>
<dbReference type="InterPro" id="IPR035500">
    <property type="entry name" value="NHR-like_dom_sf"/>
</dbReference>
<dbReference type="GO" id="GO:0005634">
    <property type="term" value="C:nucleus"/>
    <property type="evidence" value="ECO:0007669"/>
    <property type="project" value="UniProtKB-SubCell"/>
</dbReference>
<feature type="domain" description="NR LBD" evidence="12">
    <location>
        <begin position="631"/>
        <end position="868"/>
    </location>
</feature>
<dbReference type="SUPFAM" id="SSF48508">
    <property type="entry name" value="Nuclear receptor ligand-binding domain"/>
    <property type="match status" value="1"/>
</dbReference>
<feature type="domain" description="Nuclear receptor" evidence="11">
    <location>
        <begin position="248"/>
        <end position="323"/>
    </location>
</feature>
<evidence type="ECO:0000256" key="1">
    <source>
        <dbReference type="ARBA" id="ARBA00004123"/>
    </source>
</evidence>
<dbReference type="Gene3D" id="3.30.50.10">
    <property type="entry name" value="Erythroid Transcription Factor GATA-1, subunit A"/>
    <property type="match status" value="2"/>
</dbReference>
<dbReference type="CDD" id="cd07179">
    <property type="entry name" value="2DBD_NR_DBD2"/>
    <property type="match status" value="1"/>
</dbReference>
<dbReference type="PANTHER" id="PTHR45805:SF2">
    <property type="entry name" value="NUCLEAR HORMONE RECEPTOR HR3-RELATED"/>
    <property type="match status" value="1"/>
</dbReference>
<evidence type="ECO:0000256" key="6">
    <source>
        <dbReference type="ARBA" id="ARBA00023125"/>
    </source>
</evidence>
<gene>
    <name evidence="13" type="ORF">WMSIL1_LOCUS5142</name>
</gene>
<keyword evidence="9" id="KW-0539">Nucleus</keyword>
<evidence type="ECO:0000256" key="4">
    <source>
        <dbReference type="ARBA" id="ARBA00022833"/>
    </source>
</evidence>
<evidence type="ECO:0008006" key="15">
    <source>
        <dbReference type="Google" id="ProtNLM"/>
    </source>
</evidence>
<evidence type="ECO:0000256" key="8">
    <source>
        <dbReference type="ARBA" id="ARBA00023170"/>
    </source>
</evidence>
<feature type="region of interest" description="Disordered" evidence="10">
    <location>
        <begin position="538"/>
        <end position="577"/>
    </location>
</feature>
<feature type="compositionally biased region" description="Low complexity" evidence="10">
    <location>
        <begin position="548"/>
        <end position="561"/>
    </location>
</feature>
<sequence>MIDEVEGVRIPAYQSFETLSLARDQHEDDHIGQGRVMFFGEDLVDSAAISSAERPKRIPRDSKTLKVHGFLSSDSSWVSTDASEASTSAAVNSSKAPSSSQQAESVSSAFFTEEMTPESAFTQYQRRSEDQACQVCGQPSVGFHHRAYVCEACKKFFTRHLTNRIKKDKTSVCGDSLGVGDSLKPMSMGGGGNSEIYADLNVVCPMGGNCKIEGPGRGKCPHCRFRKCLDLGMSLTPPGGEIGCDVSKIPCRVCGGPSSGFHFGALTCEGCKGFFRRTVNSNSIPQCLGNQTCRITPSNRNMCKSCRFKKCLEVGMSQKRSRVGRQPNAIKYYCVREISQREQNSELPSPADDPNTSTNYQGGNQVNNTSRNVMKRSVNSVNGSNSTLQMTGEFLNNGDAGDNQSRASILSASSGVSSSSTVFLNPLEPQSSPIVSSTSLHKRVKIEDVPDFTAGTDMVDSSFCQQLASVTAANSFANHFLLNPQLTPHGQTPQPAEILNQLAKHPTLMAAAAAARILWVNAPTNGSLFDSADHEQNVTLPTNSHIPSTSSSSAASSFGGSRFQQPQELQKSDAQSVPCIVPPPPPPPPMPKLTDKAKRHQVHDEAMRQGSEAASSMEENIRTNVFVTLGEFTQGIERATDFLKSERRRLKQIKQDPSQPRFTASDPIERVWSHMMQQFVQHTRMVVDFSKLIAGFNGLGINDRRQLIRAAMYPIMLIELSRNFQNNGTVSYNYFDFMDREKDVIIQHFPPLTKIISHLVQSGKVLQQLKLDDIESTIICIQELLRHKNELEDPASCEHLFLLSMQALVYHEQCKSKSDAANERLTTFTQLLPMLNQLNMEHHEVLGQIRLSYPHLIFPELYLEMFAIGAGEPPNFFQEDSNKNKNNL</sequence>
<dbReference type="InterPro" id="IPR013088">
    <property type="entry name" value="Znf_NHR/GATA"/>
</dbReference>
<keyword evidence="8" id="KW-0675">Receptor</keyword>